<feature type="compositionally biased region" description="Basic and acidic residues" evidence="1">
    <location>
        <begin position="93"/>
        <end position="103"/>
    </location>
</feature>
<feature type="region of interest" description="Disordered" evidence="1">
    <location>
        <begin position="1"/>
        <end position="23"/>
    </location>
</feature>
<gene>
    <name evidence="2" type="ORF">GCM10010145_66010</name>
</gene>
<dbReference type="RefSeq" id="WP_189220556.1">
    <property type="nucleotide sequence ID" value="NZ_BMQK01000026.1"/>
</dbReference>
<dbReference type="AlphaFoldDB" id="A0A918BRI6"/>
<evidence type="ECO:0000256" key="1">
    <source>
        <dbReference type="SAM" id="MobiDB-lite"/>
    </source>
</evidence>
<evidence type="ECO:0000313" key="3">
    <source>
        <dbReference type="Proteomes" id="UP000620156"/>
    </source>
</evidence>
<dbReference type="Proteomes" id="UP000620156">
    <property type="component" value="Unassembled WGS sequence"/>
</dbReference>
<reference evidence="2" key="2">
    <citation type="submission" date="2020-09" db="EMBL/GenBank/DDBJ databases">
        <authorList>
            <person name="Sun Q."/>
            <person name="Ohkuma M."/>
        </authorList>
    </citation>
    <scope>NUCLEOTIDE SEQUENCE</scope>
    <source>
        <strain evidence="2">JCM 3131</strain>
    </source>
</reference>
<reference evidence="2" key="1">
    <citation type="journal article" date="2014" name="Int. J. Syst. Evol. Microbiol.">
        <title>Complete genome sequence of Corynebacterium casei LMG S-19264T (=DSM 44701T), isolated from a smear-ripened cheese.</title>
        <authorList>
            <consortium name="US DOE Joint Genome Institute (JGI-PGF)"/>
            <person name="Walter F."/>
            <person name="Albersmeier A."/>
            <person name="Kalinowski J."/>
            <person name="Ruckert C."/>
        </authorList>
    </citation>
    <scope>NUCLEOTIDE SEQUENCE</scope>
    <source>
        <strain evidence="2">JCM 3131</strain>
    </source>
</reference>
<comment type="caution">
    <text evidence="2">The sequence shown here is derived from an EMBL/GenBank/DDBJ whole genome shotgun (WGS) entry which is preliminary data.</text>
</comment>
<accession>A0A918BRI6</accession>
<sequence>MTRQPDNSSTPHGPSPDRGVLDEALEPEQVRSLNAALRGLSESDGAGKDLQDAAKRMLTGRLALRDALDDPAMARALGGGMANLRGQWEALSEEERERIRRGEAPPTSGPAGAPSVAPSGPPSGDVPSSGSAGTKRSDGEAAQPGNNRSQGRHSGGFSLY</sequence>
<keyword evidence="3" id="KW-1185">Reference proteome</keyword>
<organism evidence="2 3">
    <name type="scientific">Streptomyces ruber</name>
    <dbReference type="NCBI Taxonomy" id="83378"/>
    <lineage>
        <taxon>Bacteria</taxon>
        <taxon>Bacillati</taxon>
        <taxon>Actinomycetota</taxon>
        <taxon>Actinomycetes</taxon>
        <taxon>Kitasatosporales</taxon>
        <taxon>Streptomycetaceae</taxon>
        <taxon>Streptomyces</taxon>
    </lineage>
</organism>
<protein>
    <submittedName>
        <fullName evidence="2">Uncharacterized protein</fullName>
    </submittedName>
</protein>
<feature type="compositionally biased region" description="Low complexity" evidence="1">
    <location>
        <begin position="104"/>
        <end position="133"/>
    </location>
</feature>
<proteinExistence type="predicted"/>
<feature type="region of interest" description="Disordered" evidence="1">
    <location>
        <begin position="89"/>
        <end position="160"/>
    </location>
</feature>
<feature type="compositionally biased region" description="Polar residues" evidence="1">
    <location>
        <begin position="1"/>
        <end position="12"/>
    </location>
</feature>
<evidence type="ECO:0000313" key="2">
    <source>
        <dbReference type="EMBL" id="GGQ87353.1"/>
    </source>
</evidence>
<name>A0A918BRI6_9ACTN</name>
<dbReference type="EMBL" id="BMQK01000026">
    <property type="protein sequence ID" value="GGQ87353.1"/>
    <property type="molecule type" value="Genomic_DNA"/>
</dbReference>